<evidence type="ECO:0000313" key="4">
    <source>
        <dbReference type="EMBL" id="HGU40562.1"/>
    </source>
</evidence>
<accession>A0A7C4RW58</accession>
<evidence type="ECO:0000256" key="1">
    <source>
        <dbReference type="ARBA" id="ARBA00022676"/>
    </source>
</evidence>
<protein>
    <submittedName>
        <fullName evidence="4">Glycosyltransferase</fullName>
    </submittedName>
</protein>
<feature type="domain" description="Glycosyltransferase 2-like" evidence="3">
    <location>
        <begin position="6"/>
        <end position="173"/>
    </location>
</feature>
<comment type="caution">
    <text evidence="4">The sequence shown here is derived from an EMBL/GenBank/DDBJ whole genome shotgun (WGS) entry which is preliminary data.</text>
</comment>
<keyword evidence="1" id="KW-0328">Glycosyltransferase</keyword>
<sequence length="336" mass="39113">MDELVSVIIPVYNVENYLKKCVESLLKQTYQRLEIILVDDGSTDLSGRICDEFSGLDGRIKVFHKENGGLSDARNFGLQHASGEFVTFVDSDDIVSERYVEVLMNGISDYGAEISICNFKMFFSESELQMIPQNKASFQKILSNIDALAEIYGPLYVQFTVAWGKLYKRSLFEGIKFPVGRLHEDEFTTYRLLWRAKRIVYTDEKLYFYRQRPGSIMSSFNMRRSYDSIEAMKERVEFFKENGLKDLAILTEKRLFWSILAYLNRSGQTEITSNYEHRKFLKLELINLIKHSEIRNPLFRFLMLVSVPLHSAVYQAYRLYNAVVLKFRGKNVKAGD</sequence>
<dbReference type="PANTHER" id="PTHR22916">
    <property type="entry name" value="GLYCOSYLTRANSFERASE"/>
    <property type="match status" value="1"/>
</dbReference>
<dbReference type="Pfam" id="PF00535">
    <property type="entry name" value="Glycos_transf_2"/>
    <property type="match status" value="1"/>
</dbReference>
<gene>
    <name evidence="4" type="ORF">ENT77_05135</name>
</gene>
<evidence type="ECO:0000256" key="2">
    <source>
        <dbReference type="ARBA" id="ARBA00022679"/>
    </source>
</evidence>
<dbReference type="Gene3D" id="3.90.550.10">
    <property type="entry name" value="Spore Coat Polysaccharide Biosynthesis Protein SpsA, Chain A"/>
    <property type="match status" value="1"/>
</dbReference>
<dbReference type="PANTHER" id="PTHR22916:SF51">
    <property type="entry name" value="GLYCOSYLTRANSFERASE EPSH-RELATED"/>
    <property type="match status" value="1"/>
</dbReference>
<dbReference type="InterPro" id="IPR029044">
    <property type="entry name" value="Nucleotide-diphossugar_trans"/>
</dbReference>
<organism evidence="4">
    <name type="scientific">Fervidobacterium thailandense</name>
    <dbReference type="NCBI Taxonomy" id="1008305"/>
    <lineage>
        <taxon>Bacteria</taxon>
        <taxon>Thermotogati</taxon>
        <taxon>Thermotogota</taxon>
        <taxon>Thermotogae</taxon>
        <taxon>Thermotogales</taxon>
        <taxon>Fervidobacteriaceae</taxon>
        <taxon>Fervidobacterium</taxon>
    </lineage>
</organism>
<reference evidence="4" key="1">
    <citation type="journal article" date="2020" name="mSystems">
        <title>Genome- and Community-Level Interaction Insights into Carbon Utilization and Element Cycling Functions of Hydrothermarchaeota in Hydrothermal Sediment.</title>
        <authorList>
            <person name="Zhou Z."/>
            <person name="Liu Y."/>
            <person name="Xu W."/>
            <person name="Pan J."/>
            <person name="Luo Z.H."/>
            <person name="Li M."/>
        </authorList>
    </citation>
    <scope>NUCLEOTIDE SEQUENCE [LARGE SCALE GENOMIC DNA]</scope>
    <source>
        <strain evidence="4">SpSt-609</strain>
    </source>
</reference>
<name>A0A7C4RW58_9BACT</name>
<dbReference type="SUPFAM" id="SSF53448">
    <property type="entry name" value="Nucleotide-diphospho-sugar transferases"/>
    <property type="match status" value="1"/>
</dbReference>
<keyword evidence="2 4" id="KW-0808">Transferase</keyword>
<dbReference type="GO" id="GO:0016757">
    <property type="term" value="F:glycosyltransferase activity"/>
    <property type="evidence" value="ECO:0007669"/>
    <property type="project" value="UniProtKB-KW"/>
</dbReference>
<dbReference type="EMBL" id="DSZY01000025">
    <property type="protein sequence ID" value="HGU40562.1"/>
    <property type="molecule type" value="Genomic_DNA"/>
</dbReference>
<dbReference type="AlphaFoldDB" id="A0A7C4RW58"/>
<evidence type="ECO:0000259" key="3">
    <source>
        <dbReference type="Pfam" id="PF00535"/>
    </source>
</evidence>
<proteinExistence type="predicted"/>
<dbReference type="InterPro" id="IPR001173">
    <property type="entry name" value="Glyco_trans_2-like"/>
</dbReference>
<dbReference type="CDD" id="cd00761">
    <property type="entry name" value="Glyco_tranf_GTA_type"/>
    <property type="match status" value="1"/>
</dbReference>